<proteinExistence type="predicted"/>
<sequence length="338" mass="38322">MNVTIVKDNQQGTSLISQNYYYWGMGVLHVAIVAFNVLGIVTNAINTVVFVKQGVTSDSISVSLFAMSVSDFLSSVLMFPQLVCYYLDTFDLTSEKGCYIVTSVVTTYPHIMCTKFTCLIQTYISLERAVCVVLPLHVRRAFKVKNTVIVNVVCCIVIFIIFTPYTFTVQFTTVREKSNSTHIVLILTSLGQTLGYINYIISSFVINNTSICVISVATVVTLTRLNVTRKWRESVFHSQRNTDDTKARRLSAKSLELTKTVTVITTIYLICLLCSQLPAMTVFSLPGMSETGENKYLYQIVYTLRFDMEAMHSSLNLFFYLKLSSKYREVFYSLFRMN</sequence>
<dbReference type="Gene3D" id="1.20.1070.10">
    <property type="entry name" value="Rhodopsin 7-helix transmembrane proteins"/>
    <property type="match status" value="1"/>
</dbReference>
<feature type="transmembrane region" description="Helical" evidence="5">
    <location>
        <begin position="257"/>
        <end position="280"/>
    </location>
</feature>
<feature type="transmembrane region" description="Helical" evidence="5">
    <location>
        <begin position="148"/>
        <end position="167"/>
    </location>
</feature>
<dbReference type="SUPFAM" id="SSF81321">
    <property type="entry name" value="Family A G protein-coupled receptor-like"/>
    <property type="match status" value="1"/>
</dbReference>
<dbReference type="InterPro" id="IPR017452">
    <property type="entry name" value="GPCR_Rhodpsn_7TM"/>
</dbReference>
<keyword evidence="2 5" id="KW-0812">Transmembrane</keyword>
<protein>
    <submittedName>
        <fullName evidence="8">Uncharacterized protein LOC129928176</fullName>
    </submittedName>
</protein>
<evidence type="ECO:0000259" key="6">
    <source>
        <dbReference type="PROSITE" id="PS50262"/>
    </source>
</evidence>
<dbReference type="GO" id="GO:0016020">
    <property type="term" value="C:membrane"/>
    <property type="evidence" value="ECO:0007669"/>
    <property type="project" value="UniProtKB-SubCell"/>
</dbReference>
<dbReference type="InterPro" id="IPR000276">
    <property type="entry name" value="GPCR_Rhodpsn"/>
</dbReference>
<dbReference type="Proteomes" id="UP001165740">
    <property type="component" value="Chromosome 9"/>
</dbReference>
<keyword evidence="4 5" id="KW-0472">Membrane</keyword>
<keyword evidence="7" id="KW-1185">Reference proteome</keyword>
<feature type="transmembrane region" description="Helical" evidence="5">
    <location>
        <begin position="20"/>
        <end position="45"/>
    </location>
</feature>
<feature type="transmembrane region" description="Helical" evidence="5">
    <location>
        <begin position="196"/>
        <end position="222"/>
    </location>
</feature>
<keyword evidence="3 5" id="KW-1133">Transmembrane helix</keyword>
<feature type="domain" description="G-protein coupled receptors family 1 profile" evidence="6">
    <location>
        <begin position="42"/>
        <end position="320"/>
    </location>
</feature>
<dbReference type="PROSITE" id="PS50262">
    <property type="entry name" value="G_PROTEIN_RECEP_F1_2"/>
    <property type="match status" value="1"/>
</dbReference>
<evidence type="ECO:0000256" key="5">
    <source>
        <dbReference type="SAM" id="Phobius"/>
    </source>
</evidence>
<evidence type="ECO:0000256" key="2">
    <source>
        <dbReference type="ARBA" id="ARBA00022692"/>
    </source>
</evidence>
<evidence type="ECO:0000313" key="7">
    <source>
        <dbReference type="Proteomes" id="UP001165740"/>
    </source>
</evidence>
<comment type="subcellular location">
    <subcellularLocation>
        <location evidence="1">Membrane</location>
    </subcellularLocation>
</comment>
<gene>
    <name evidence="8" type="primary">LOC129928176</name>
</gene>
<dbReference type="OMA" id="CCIVIFI"/>
<dbReference type="GeneID" id="129928176"/>
<evidence type="ECO:0000313" key="8">
    <source>
        <dbReference type="RefSeq" id="XP_055897172.1"/>
    </source>
</evidence>
<dbReference type="GO" id="GO:0004930">
    <property type="term" value="F:G protein-coupled receptor activity"/>
    <property type="evidence" value="ECO:0007669"/>
    <property type="project" value="InterPro"/>
</dbReference>
<dbReference type="RefSeq" id="XP_055897172.1">
    <property type="nucleotide sequence ID" value="XM_056041197.1"/>
</dbReference>
<evidence type="ECO:0000256" key="1">
    <source>
        <dbReference type="ARBA" id="ARBA00004370"/>
    </source>
</evidence>
<name>A0A9W3BCB2_BIOGL</name>
<evidence type="ECO:0000256" key="3">
    <source>
        <dbReference type="ARBA" id="ARBA00022989"/>
    </source>
</evidence>
<dbReference type="PANTHER" id="PTHR45698">
    <property type="entry name" value="TRACE AMINE-ASSOCIATED RECEPTOR 19N-RELATED"/>
    <property type="match status" value="1"/>
</dbReference>
<accession>A0A9W3BCB2</accession>
<dbReference type="AlphaFoldDB" id="A0A9W3BCB2"/>
<reference evidence="8" key="1">
    <citation type="submission" date="2025-08" db="UniProtKB">
        <authorList>
            <consortium name="RefSeq"/>
        </authorList>
    </citation>
    <scope>IDENTIFICATION</scope>
</reference>
<evidence type="ECO:0000256" key="4">
    <source>
        <dbReference type="ARBA" id="ARBA00023136"/>
    </source>
</evidence>
<organism evidence="7 8">
    <name type="scientific">Biomphalaria glabrata</name>
    <name type="common">Bloodfluke planorb</name>
    <name type="synonym">Freshwater snail</name>
    <dbReference type="NCBI Taxonomy" id="6526"/>
    <lineage>
        <taxon>Eukaryota</taxon>
        <taxon>Metazoa</taxon>
        <taxon>Spiralia</taxon>
        <taxon>Lophotrochozoa</taxon>
        <taxon>Mollusca</taxon>
        <taxon>Gastropoda</taxon>
        <taxon>Heterobranchia</taxon>
        <taxon>Euthyneura</taxon>
        <taxon>Panpulmonata</taxon>
        <taxon>Hygrophila</taxon>
        <taxon>Lymnaeoidea</taxon>
        <taxon>Planorbidae</taxon>
        <taxon>Biomphalaria</taxon>
    </lineage>
</organism>
<dbReference type="PANTHER" id="PTHR45698:SF1">
    <property type="entry name" value="TRACE AMINE-ASSOCIATED RECEPTOR 13C-LIKE"/>
    <property type="match status" value="1"/>
</dbReference>
<dbReference type="OrthoDB" id="6109727at2759"/>
<dbReference type="Pfam" id="PF00001">
    <property type="entry name" value="7tm_1"/>
    <property type="match status" value="1"/>
</dbReference>